<reference evidence="1" key="1">
    <citation type="journal article" date="2015" name="Nature">
        <title>Complex archaea that bridge the gap between prokaryotes and eukaryotes.</title>
        <authorList>
            <person name="Spang A."/>
            <person name="Saw J.H."/>
            <person name="Jorgensen S.L."/>
            <person name="Zaremba-Niedzwiedzka K."/>
            <person name="Martijn J."/>
            <person name="Lind A.E."/>
            <person name="van Eijk R."/>
            <person name="Schleper C."/>
            <person name="Guy L."/>
            <person name="Ettema T.J."/>
        </authorList>
    </citation>
    <scope>NUCLEOTIDE SEQUENCE</scope>
</reference>
<dbReference type="Pfam" id="PF11126">
    <property type="entry name" value="Phage_DsbA"/>
    <property type="match status" value="1"/>
</dbReference>
<dbReference type="EMBL" id="LAZR01014609">
    <property type="protein sequence ID" value="KKM16733.1"/>
    <property type="molecule type" value="Genomic_DNA"/>
</dbReference>
<gene>
    <name evidence="1" type="ORF">LCGC14_1682840</name>
</gene>
<dbReference type="InterPro" id="IPR020313">
    <property type="entry name" value="Double-stranded_DNA-bd"/>
</dbReference>
<sequence length="87" mass="10163">MTTDLPINPEDRKKLKAMIVEMTNVLSRIESEKEHMSEISDAVKEELGIQKKITNKLARTMFKNNYADLQSENEHFEFLYESLVDIT</sequence>
<protein>
    <submittedName>
        <fullName evidence="1">Uncharacterized protein</fullName>
    </submittedName>
</protein>
<name>A0A0F9K3M2_9ZZZZ</name>
<proteinExistence type="predicted"/>
<organism evidence="1">
    <name type="scientific">marine sediment metagenome</name>
    <dbReference type="NCBI Taxonomy" id="412755"/>
    <lineage>
        <taxon>unclassified sequences</taxon>
        <taxon>metagenomes</taxon>
        <taxon>ecological metagenomes</taxon>
    </lineage>
</organism>
<accession>A0A0F9K3M2</accession>
<dbReference type="AlphaFoldDB" id="A0A0F9K3M2"/>
<comment type="caution">
    <text evidence="1">The sequence shown here is derived from an EMBL/GenBank/DDBJ whole genome shotgun (WGS) entry which is preliminary data.</text>
</comment>
<evidence type="ECO:0000313" key="1">
    <source>
        <dbReference type="EMBL" id="KKM16733.1"/>
    </source>
</evidence>